<keyword evidence="3" id="KW-1185">Reference proteome</keyword>
<dbReference type="AlphaFoldDB" id="A0AA40DU80"/>
<dbReference type="Proteomes" id="UP001172102">
    <property type="component" value="Unassembled WGS sequence"/>
</dbReference>
<protein>
    <submittedName>
        <fullName evidence="2">Uncharacterized protein</fullName>
    </submittedName>
</protein>
<reference evidence="2" key="1">
    <citation type="submission" date="2023-06" db="EMBL/GenBank/DDBJ databases">
        <title>Genome-scale phylogeny and comparative genomics of the fungal order Sordariales.</title>
        <authorList>
            <consortium name="Lawrence Berkeley National Laboratory"/>
            <person name="Hensen N."/>
            <person name="Bonometti L."/>
            <person name="Westerberg I."/>
            <person name="Brannstrom I.O."/>
            <person name="Guillou S."/>
            <person name="Cros-Aarteil S."/>
            <person name="Calhoun S."/>
            <person name="Haridas S."/>
            <person name="Kuo A."/>
            <person name="Mondo S."/>
            <person name="Pangilinan J."/>
            <person name="Riley R."/>
            <person name="Labutti K."/>
            <person name="Andreopoulos B."/>
            <person name="Lipzen A."/>
            <person name="Chen C."/>
            <person name="Yanf M."/>
            <person name="Daum C."/>
            <person name="Ng V."/>
            <person name="Clum A."/>
            <person name="Steindorff A."/>
            <person name="Ohm R."/>
            <person name="Martin F."/>
            <person name="Silar P."/>
            <person name="Natvig D."/>
            <person name="Lalanne C."/>
            <person name="Gautier V."/>
            <person name="Ament-Velasquez S.L."/>
            <person name="Kruys A."/>
            <person name="Hutchinson M.I."/>
            <person name="Powell A.J."/>
            <person name="Barry K."/>
            <person name="Miller A.N."/>
            <person name="Grigoriev I.V."/>
            <person name="Debuchy R."/>
            <person name="Gladieux P."/>
            <person name="Thoren M.H."/>
            <person name="Johannesson H."/>
        </authorList>
    </citation>
    <scope>NUCLEOTIDE SEQUENCE</scope>
    <source>
        <strain evidence="2">SMH4607-1</strain>
    </source>
</reference>
<proteinExistence type="predicted"/>
<feature type="region of interest" description="Disordered" evidence="1">
    <location>
        <begin position="132"/>
        <end position="152"/>
    </location>
</feature>
<evidence type="ECO:0000313" key="2">
    <source>
        <dbReference type="EMBL" id="KAK0712023.1"/>
    </source>
</evidence>
<name>A0AA40DU80_9PEZI</name>
<evidence type="ECO:0000313" key="3">
    <source>
        <dbReference type="Proteomes" id="UP001172102"/>
    </source>
</evidence>
<gene>
    <name evidence="2" type="ORF">B0H67DRAFT_555903</name>
</gene>
<organism evidence="2 3">
    <name type="scientific">Lasiosphaeris hirsuta</name>
    <dbReference type="NCBI Taxonomy" id="260670"/>
    <lineage>
        <taxon>Eukaryota</taxon>
        <taxon>Fungi</taxon>
        <taxon>Dikarya</taxon>
        <taxon>Ascomycota</taxon>
        <taxon>Pezizomycotina</taxon>
        <taxon>Sordariomycetes</taxon>
        <taxon>Sordariomycetidae</taxon>
        <taxon>Sordariales</taxon>
        <taxon>Lasiosphaeriaceae</taxon>
        <taxon>Lasiosphaeris</taxon>
    </lineage>
</organism>
<sequence>MGPSALRSTILAICLMLGVPMVIYVGLLRAMVAAHSAHAVCPPSSLFPRHQRHHGEWVAARSRAHFTGLIVTATYRIGGVIPVLSPVSKVPLLFAFFTRRLPSTWDNMRRLGEFVQGAERYHVTLLHRRGRHRQPEGAFEEQTESRGQSGTVTIWPTPKGEIRLELLKYGVHDKIISFPVTGLAKKLAAEGM</sequence>
<dbReference type="EMBL" id="JAUKUA010000005">
    <property type="protein sequence ID" value="KAK0712023.1"/>
    <property type="molecule type" value="Genomic_DNA"/>
</dbReference>
<comment type="caution">
    <text evidence="2">The sequence shown here is derived from an EMBL/GenBank/DDBJ whole genome shotgun (WGS) entry which is preliminary data.</text>
</comment>
<accession>A0AA40DU80</accession>
<evidence type="ECO:0000256" key="1">
    <source>
        <dbReference type="SAM" id="MobiDB-lite"/>
    </source>
</evidence>